<evidence type="ECO:0000313" key="1">
    <source>
        <dbReference type="EMBL" id="KAH9382080.1"/>
    </source>
</evidence>
<name>A0A9J6H4T0_HAELO</name>
<gene>
    <name evidence="1" type="ORF">HPB48_000563</name>
</gene>
<keyword evidence="2" id="KW-1185">Reference proteome</keyword>
<dbReference type="VEuPathDB" id="VectorBase:HLOH_054366"/>
<comment type="caution">
    <text evidence="1">The sequence shown here is derived from an EMBL/GenBank/DDBJ whole genome shotgun (WGS) entry which is preliminary data.</text>
</comment>
<dbReference type="OrthoDB" id="5598377at2759"/>
<sequence length="71" mass="7925">MKAFSDYYRTVFQTPKRALSEDSIDKFISLLPKLNQDECESIDQDIDIQELVSSIESLSKGKTPGPDGLTA</sequence>
<evidence type="ECO:0000313" key="2">
    <source>
        <dbReference type="Proteomes" id="UP000821853"/>
    </source>
</evidence>
<dbReference type="AlphaFoldDB" id="A0A9J6H4T0"/>
<accession>A0A9J6H4T0</accession>
<proteinExistence type="predicted"/>
<reference evidence="1 2" key="1">
    <citation type="journal article" date="2020" name="Cell">
        <title>Large-Scale Comparative Analyses of Tick Genomes Elucidate Their Genetic Diversity and Vector Capacities.</title>
        <authorList>
            <consortium name="Tick Genome and Microbiome Consortium (TIGMIC)"/>
            <person name="Jia N."/>
            <person name="Wang J."/>
            <person name="Shi W."/>
            <person name="Du L."/>
            <person name="Sun Y."/>
            <person name="Zhan W."/>
            <person name="Jiang J.F."/>
            <person name="Wang Q."/>
            <person name="Zhang B."/>
            <person name="Ji P."/>
            <person name="Bell-Sakyi L."/>
            <person name="Cui X.M."/>
            <person name="Yuan T.T."/>
            <person name="Jiang B.G."/>
            <person name="Yang W.F."/>
            <person name="Lam T.T."/>
            <person name="Chang Q.C."/>
            <person name="Ding S.J."/>
            <person name="Wang X.J."/>
            <person name="Zhu J.G."/>
            <person name="Ruan X.D."/>
            <person name="Zhao L."/>
            <person name="Wei J.T."/>
            <person name="Ye R.Z."/>
            <person name="Que T.C."/>
            <person name="Du C.H."/>
            <person name="Zhou Y.H."/>
            <person name="Cheng J.X."/>
            <person name="Dai P.F."/>
            <person name="Guo W.B."/>
            <person name="Han X.H."/>
            <person name="Huang E.J."/>
            <person name="Li L.F."/>
            <person name="Wei W."/>
            <person name="Gao Y.C."/>
            <person name="Liu J.Z."/>
            <person name="Shao H.Z."/>
            <person name="Wang X."/>
            <person name="Wang C.C."/>
            <person name="Yang T.C."/>
            <person name="Huo Q.B."/>
            <person name="Li W."/>
            <person name="Chen H.Y."/>
            <person name="Chen S.E."/>
            <person name="Zhou L.G."/>
            <person name="Ni X.B."/>
            <person name="Tian J.H."/>
            <person name="Sheng Y."/>
            <person name="Liu T."/>
            <person name="Pan Y.S."/>
            <person name="Xia L.Y."/>
            <person name="Li J."/>
            <person name="Zhao F."/>
            <person name="Cao W.C."/>
        </authorList>
    </citation>
    <scope>NUCLEOTIDE SEQUENCE [LARGE SCALE GENOMIC DNA]</scope>
    <source>
        <strain evidence="1">HaeL-2018</strain>
    </source>
</reference>
<protein>
    <submittedName>
        <fullName evidence="1">Uncharacterized protein</fullName>
    </submittedName>
</protein>
<dbReference type="Proteomes" id="UP000821853">
    <property type="component" value="Chromosome 9"/>
</dbReference>
<dbReference type="EMBL" id="JABSTR010000011">
    <property type="protein sequence ID" value="KAH9382080.1"/>
    <property type="molecule type" value="Genomic_DNA"/>
</dbReference>
<organism evidence="1 2">
    <name type="scientific">Haemaphysalis longicornis</name>
    <name type="common">Bush tick</name>
    <dbReference type="NCBI Taxonomy" id="44386"/>
    <lineage>
        <taxon>Eukaryota</taxon>
        <taxon>Metazoa</taxon>
        <taxon>Ecdysozoa</taxon>
        <taxon>Arthropoda</taxon>
        <taxon>Chelicerata</taxon>
        <taxon>Arachnida</taxon>
        <taxon>Acari</taxon>
        <taxon>Parasitiformes</taxon>
        <taxon>Ixodida</taxon>
        <taxon>Ixodoidea</taxon>
        <taxon>Ixodidae</taxon>
        <taxon>Haemaphysalinae</taxon>
        <taxon>Haemaphysalis</taxon>
    </lineage>
</organism>